<name>R0JLE0_ANAPL</name>
<evidence type="ECO:0000313" key="2">
    <source>
        <dbReference type="Proteomes" id="UP000296049"/>
    </source>
</evidence>
<keyword evidence="2" id="KW-1185">Reference proteome</keyword>
<evidence type="ECO:0000313" key="1">
    <source>
        <dbReference type="EMBL" id="EOA97866.1"/>
    </source>
</evidence>
<sequence>MKAGPTYRARLCRYKENKARLCGKIAVCSLHFDKENADGKGAGDGCPAAGIPPAARGSVWGWEACWGSSTPLLQGSLAAFGVPVLLCPAGVLLLPRPRCLLLSQPSDRSSPEAKAWCPQELLEPPQGLVSSWPCNTLTKPL</sequence>
<proteinExistence type="predicted"/>
<reference evidence="2" key="1">
    <citation type="journal article" date="2013" name="Nat. Genet.">
        <title>The duck genome and transcriptome provide insight into an avian influenza virus reservoir species.</title>
        <authorList>
            <person name="Huang Y."/>
            <person name="Li Y."/>
            <person name="Burt D.W."/>
            <person name="Chen H."/>
            <person name="Zhang Y."/>
            <person name="Qian W."/>
            <person name="Kim H."/>
            <person name="Gan S."/>
            <person name="Zhao Y."/>
            <person name="Li J."/>
            <person name="Yi K."/>
            <person name="Feng H."/>
            <person name="Zhu P."/>
            <person name="Li B."/>
            <person name="Liu Q."/>
            <person name="Fairley S."/>
            <person name="Magor K.E."/>
            <person name="Du Z."/>
            <person name="Hu X."/>
            <person name="Goodman L."/>
            <person name="Tafer H."/>
            <person name="Vignal A."/>
            <person name="Lee T."/>
            <person name="Kim K.W."/>
            <person name="Sheng Z."/>
            <person name="An Y."/>
            <person name="Searle S."/>
            <person name="Herrero J."/>
            <person name="Groenen M.A."/>
            <person name="Crooijmans R.P."/>
            <person name="Faraut T."/>
            <person name="Cai Q."/>
            <person name="Webster R.G."/>
            <person name="Aldridge J.R."/>
            <person name="Warren W.C."/>
            <person name="Bartschat S."/>
            <person name="Kehr S."/>
            <person name="Marz M."/>
            <person name="Stadler P.F."/>
            <person name="Smith J."/>
            <person name="Kraus R.H."/>
            <person name="Zhao Y."/>
            <person name="Ren L."/>
            <person name="Fei J."/>
            <person name="Morisson M."/>
            <person name="Kaiser P."/>
            <person name="Griffin D.K."/>
            <person name="Rao M."/>
            <person name="Pitel F."/>
            <person name="Wang J."/>
            <person name="Li N."/>
        </authorList>
    </citation>
    <scope>NUCLEOTIDE SEQUENCE [LARGE SCALE GENOMIC DNA]</scope>
</reference>
<accession>R0JLE0</accession>
<dbReference type="AlphaFoldDB" id="R0JLE0"/>
<dbReference type="EMBL" id="KB743591">
    <property type="protein sequence ID" value="EOA97866.1"/>
    <property type="molecule type" value="Genomic_DNA"/>
</dbReference>
<organism evidence="1 2">
    <name type="scientific">Anas platyrhynchos</name>
    <name type="common">Mallard</name>
    <name type="synonym">Anas boschas</name>
    <dbReference type="NCBI Taxonomy" id="8839"/>
    <lineage>
        <taxon>Eukaryota</taxon>
        <taxon>Metazoa</taxon>
        <taxon>Chordata</taxon>
        <taxon>Craniata</taxon>
        <taxon>Vertebrata</taxon>
        <taxon>Euteleostomi</taxon>
        <taxon>Archelosauria</taxon>
        <taxon>Archosauria</taxon>
        <taxon>Dinosauria</taxon>
        <taxon>Saurischia</taxon>
        <taxon>Theropoda</taxon>
        <taxon>Coelurosauria</taxon>
        <taxon>Aves</taxon>
        <taxon>Neognathae</taxon>
        <taxon>Galloanserae</taxon>
        <taxon>Anseriformes</taxon>
        <taxon>Anatidae</taxon>
        <taxon>Anatinae</taxon>
        <taxon>Anas</taxon>
    </lineage>
</organism>
<dbReference type="Proteomes" id="UP000296049">
    <property type="component" value="Unassembled WGS sequence"/>
</dbReference>
<gene>
    <name evidence="1" type="ORF">Anapl_17637</name>
</gene>
<protein>
    <submittedName>
        <fullName evidence="1">Uncharacterized protein</fullName>
    </submittedName>
</protein>